<proteinExistence type="predicted"/>
<feature type="transmembrane region" description="Helical" evidence="1">
    <location>
        <begin position="113"/>
        <end position="130"/>
    </location>
</feature>
<reference evidence="2 3" key="1">
    <citation type="submission" date="2020-03" db="EMBL/GenBank/DDBJ databases">
        <authorList>
            <person name="Sun Q."/>
        </authorList>
    </citation>
    <scope>NUCLEOTIDE SEQUENCE [LARGE SCALE GENOMIC DNA]</scope>
    <source>
        <strain evidence="2 3">KACC 21451</strain>
    </source>
</reference>
<name>A0A846TQR5_9BACI</name>
<organism evidence="2 3">
    <name type="scientific">Mesobacillus selenatarsenatis</name>
    <dbReference type="NCBI Taxonomy" id="388741"/>
    <lineage>
        <taxon>Bacteria</taxon>
        <taxon>Bacillati</taxon>
        <taxon>Bacillota</taxon>
        <taxon>Bacilli</taxon>
        <taxon>Bacillales</taxon>
        <taxon>Bacillaceae</taxon>
        <taxon>Mesobacillus</taxon>
    </lineage>
</organism>
<gene>
    <name evidence="2" type="ORF">GWK17_13885</name>
</gene>
<feature type="transmembrane region" description="Helical" evidence="1">
    <location>
        <begin position="87"/>
        <end position="106"/>
    </location>
</feature>
<feature type="transmembrane region" description="Helical" evidence="1">
    <location>
        <begin position="64"/>
        <end position="81"/>
    </location>
</feature>
<evidence type="ECO:0000256" key="1">
    <source>
        <dbReference type="SAM" id="Phobius"/>
    </source>
</evidence>
<evidence type="ECO:0000313" key="2">
    <source>
        <dbReference type="EMBL" id="NKE06545.1"/>
    </source>
</evidence>
<evidence type="ECO:0000313" key="3">
    <source>
        <dbReference type="Proteomes" id="UP000587942"/>
    </source>
</evidence>
<dbReference type="RefSeq" id="WP_167832955.1">
    <property type="nucleotide sequence ID" value="NZ_JAAVUM010000009.1"/>
</dbReference>
<dbReference type="Proteomes" id="UP000587942">
    <property type="component" value="Unassembled WGS sequence"/>
</dbReference>
<protein>
    <submittedName>
        <fullName evidence="2">Uncharacterized protein</fullName>
    </submittedName>
</protein>
<comment type="caution">
    <text evidence="2">The sequence shown here is derived from an EMBL/GenBank/DDBJ whole genome shotgun (WGS) entry which is preliminary data.</text>
</comment>
<keyword evidence="1" id="KW-0472">Membrane</keyword>
<keyword evidence="1" id="KW-0812">Transmembrane</keyword>
<feature type="transmembrane region" description="Helical" evidence="1">
    <location>
        <begin position="24"/>
        <end position="43"/>
    </location>
</feature>
<dbReference type="EMBL" id="JAAVUM010000009">
    <property type="protein sequence ID" value="NKE06545.1"/>
    <property type="molecule type" value="Genomic_DNA"/>
</dbReference>
<sequence>MAGGSVLCYSYENELVGGSMDGSLIISFVFMAGAILYSVYQLYFSKETLALEQEIIDKMEARPIARVIRYLLFLAFNGYFANMFFDIGLMLWISFFSVITLGLLVIELKFDKSSIISVLLVIIAFLGNSLPNDYDSFIEYVSEQTEYKCLRIECVKVSEVIVEGNLETEVKIYSIQDYSFDWYLLFARGELILKDEDGNVKEFSGINIGGLWLLDK</sequence>
<keyword evidence="1" id="KW-1133">Transmembrane helix</keyword>
<dbReference type="AlphaFoldDB" id="A0A846TQR5"/>
<accession>A0A846TQR5</accession>